<feature type="non-terminal residue" evidence="1">
    <location>
        <position position="1"/>
    </location>
</feature>
<gene>
    <name evidence="1" type="ORF">S01H1_37047</name>
</gene>
<accession>X0UU74</accession>
<sequence>AYLDLGHVSGWISGNIVPSAQYPAETTLIRGNPSVYKVEVQDNYLAVLWNGFVESMYQALYLPAGL</sequence>
<dbReference type="AlphaFoldDB" id="X0UU74"/>
<comment type="caution">
    <text evidence="1">The sequence shown here is derived from an EMBL/GenBank/DDBJ whole genome shotgun (WGS) entry which is preliminary data.</text>
</comment>
<name>X0UU74_9ZZZZ</name>
<proteinExistence type="predicted"/>
<evidence type="ECO:0000313" key="1">
    <source>
        <dbReference type="EMBL" id="GAG09409.1"/>
    </source>
</evidence>
<reference evidence="1" key="1">
    <citation type="journal article" date="2014" name="Front. Microbiol.">
        <title>High frequency of phylogenetically diverse reductive dehalogenase-homologous genes in deep subseafloor sedimentary metagenomes.</title>
        <authorList>
            <person name="Kawai M."/>
            <person name="Futagami T."/>
            <person name="Toyoda A."/>
            <person name="Takaki Y."/>
            <person name="Nishi S."/>
            <person name="Hori S."/>
            <person name="Arai W."/>
            <person name="Tsubouchi T."/>
            <person name="Morono Y."/>
            <person name="Uchiyama I."/>
            <person name="Ito T."/>
            <person name="Fujiyama A."/>
            <person name="Inagaki F."/>
            <person name="Takami H."/>
        </authorList>
    </citation>
    <scope>NUCLEOTIDE SEQUENCE</scope>
    <source>
        <strain evidence="1">Expedition CK06-06</strain>
    </source>
</reference>
<dbReference type="EMBL" id="BARS01023252">
    <property type="protein sequence ID" value="GAG09409.1"/>
    <property type="molecule type" value="Genomic_DNA"/>
</dbReference>
<organism evidence="1">
    <name type="scientific">marine sediment metagenome</name>
    <dbReference type="NCBI Taxonomy" id="412755"/>
    <lineage>
        <taxon>unclassified sequences</taxon>
        <taxon>metagenomes</taxon>
        <taxon>ecological metagenomes</taxon>
    </lineage>
</organism>
<protein>
    <submittedName>
        <fullName evidence="1">Uncharacterized protein</fullName>
    </submittedName>
</protein>